<protein>
    <recommendedName>
        <fullName evidence="4 10">Glutamyl-tRNA(Gln) amidotransferase subunit A</fullName>
        <shortName evidence="10">Glu-ADT subunit A</shortName>
        <ecNumber evidence="3 10">6.3.5.7</ecNumber>
    </recommendedName>
</protein>
<evidence type="ECO:0000256" key="5">
    <source>
        <dbReference type="ARBA" id="ARBA00022598"/>
    </source>
</evidence>
<dbReference type="SUPFAM" id="SSF75304">
    <property type="entry name" value="Amidase signature (AS) enzymes"/>
    <property type="match status" value="1"/>
</dbReference>
<reference evidence="12 13" key="1">
    <citation type="submission" date="2024-08" db="EMBL/GenBank/DDBJ databases">
        <authorList>
            <person name="Lu H."/>
        </authorList>
    </citation>
    <scope>NUCLEOTIDE SEQUENCE [LARGE SCALE GENOMIC DNA]</scope>
    <source>
        <strain evidence="12 13">BYS78W</strain>
    </source>
</reference>
<keyword evidence="7 10" id="KW-0067">ATP-binding</keyword>
<keyword evidence="5 10" id="KW-0436">Ligase</keyword>
<keyword evidence="8 10" id="KW-0648">Protein biosynthesis</keyword>
<evidence type="ECO:0000256" key="3">
    <source>
        <dbReference type="ARBA" id="ARBA00012739"/>
    </source>
</evidence>
<dbReference type="Proteomes" id="UP001606134">
    <property type="component" value="Unassembled WGS sequence"/>
</dbReference>
<organism evidence="12 13">
    <name type="scientific">Pelomonas candidula</name>
    <dbReference type="NCBI Taxonomy" id="3299025"/>
    <lineage>
        <taxon>Bacteria</taxon>
        <taxon>Pseudomonadati</taxon>
        <taxon>Pseudomonadota</taxon>
        <taxon>Betaproteobacteria</taxon>
        <taxon>Burkholderiales</taxon>
        <taxon>Sphaerotilaceae</taxon>
        <taxon>Roseateles</taxon>
    </lineage>
</organism>
<keyword evidence="13" id="KW-1185">Reference proteome</keyword>
<evidence type="ECO:0000256" key="8">
    <source>
        <dbReference type="ARBA" id="ARBA00022917"/>
    </source>
</evidence>
<dbReference type="EMBL" id="JBIGIC010000003">
    <property type="protein sequence ID" value="MFG6486662.1"/>
    <property type="molecule type" value="Genomic_DNA"/>
</dbReference>
<comment type="function">
    <text evidence="10">Allows the formation of correctly charged Gln-tRNA(Gln) through the transamidation of misacylated Glu-tRNA(Gln) in organisms which lack glutaminyl-tRNA synthetase. The reaction takes place in the presence of glutamine and ATP through an activated gamma-phospho-Glu-tRNA(Gln).</text>
</comment>
<dbReference type="PANTHER" id="PTHR11895:SF151">
    <property type="entry name" value="GLUTAMYL-TRNA(GLN) AMIDOTRANSFERASE SUBUNIT A"/>
    <property type="match status" value="1"/>
</dbReference>
<accession>A0ABW7H9R4</accession>
<dbReference type="InterPro" id="IPR036928">
    <property type="entry name" value="AS_sf"/>
</dbReference>
<evidence type="ECO:0000259" key="11">
    <source>
        <dbReference type="Pfam" id="PF01425"/>
    </source>
</evidence>
<dbReference type="NCBIfam" id="TIGR00132">
    <property type="entry name" value="gatA"/>
    <property type="match status" value="1"/>
</dbReference>
<dbReference type="InterPro" id="IPR020556">
    <property type="entry name" value="Amidase_CS"/>
</dbReference>
<evidence type="ECO:0000256" key="6">
    <source>
        <dbReference type="ARBA" id="ARBA00022741"/>
    </source>
</evidence>
<dbReference type="InterPro" id="IPR023631">
    <property type="entry name" value="Amidase_dom"/>
</dbReference>
<evidence type="ECO:0000256" key="1">
    <source>
        <dbReference type="ARBA" id="ARBA00008069"/>
    </source>
</evidence>
<feature type="active site" description="Acyl-ester intermediate" evidence="10">
    <location>
        <position position="177"/>
    </location>
</feature>
<feature type="active site" description="Charge relay system" evidence="10">
    <location>
        <position position="153"/>
    </location>
</feature>
<feature type="domain" description="Amidase" evidence="11">
    <location>
        <begin position="25"/>
        <end position="475"/>
    </location>
</feature>
<evidence type="ECO:0000256" key="9">
    <source>
        <dbReference type="ARBA" id="ARBA00047407"/>
    </source>
</evidence>
<dbReference type="RefSeq" id="WP_394407967.1">
    <property type="nucleotide sequence ID" value="NZ_JBIGIC010000003.1"/>
</dbReference>
<sequence length="495" mass="51685">MKPVHDMGVAELAAALKSRALSSREATQAALDRIAAHEKLGAFLHVDADVALARADAADALIAAGNACPLTGVPIAHKDIYVTADMPTTAGSKILAGYRSPFDATVVARLNAAGTVSVGKLNCDEFAMGSANENSAFGPAHNPWDVSRVPGGSSGGSAVAVAARLVPGTTGTDTGGSIRQPASFTGITGIKPTYGVCSRYGMIAFASSLDQAGPMARSAEDCALLLSAMSGFDERDATSVQQPPQDFHAQMLAAREGAAAGKPLAGLRIGLPKEFFPAGLSGDVNAAVRAGLAELEKLGATLVDVSLPRTELAIPVYYIIAPAEASSNLSRFDGVKFGHRAAQYDDLLDMYKKTRAEGFGPEVKRRIMIGSYVLSHGYYDAYYLQAQKLRRMIADDFQQCFTQCDLIAGPVAPTVAWKHGEGKDNPTQAYLADIFTLPGSLAGLPGMSVPVGAGEGGMPVGLQLIGNYFKEGQLLHTAHALQLATDWHQRAPAGI</sequence>
<evidence type="ECO:0000313" key="13">
    <source>
        <dbReference type="Proteomes" id="UP001606134"/>
    </source>
</evidence>
<keyword evidence="6 10" id="KW-0547">Nucleotide-binding</keyword>
<comment type="subunit">
    <text evidence="2 10">Heterotrimer of A, B and C subunits.</text>
</comment>
<dbReference type="InterPro" id="IPR000120">
    <property type="entry name" value="Amidase"/>
</dbReference>
<evidence type="ECO:0000256" key="2">
    <source>
        <dbReference type="ARBA" id="ARBA00011123"/>
    </source>
</evidence>
<comment type="similarity">
    <text evidence="1 10">Belongs to the amidase family. GatA subfamily.</text>
</comment>
<proteinExistence type="inferred from homology"/>
<comment type="catalytic activity">
    <reaction evidence="9 10">
        <text>L-glutamyl-tRNA(Gln) + L-glutamine + ATP + H2O = L-glutaminyl-tRNA(Gln) + L-glutamate + ADP + phosphate + H(+)</text>
        <dbReference type="Rhea" id="RHEA:17521"/>
        <dbReference type="Rhea" id="RHEA-COMP:9681"/>
        <dbReference type="Rhea" id="RHEA-COMP:9684"/>
        <dbReference type="ChEBI" id="CHEBI:15377"/>
        <dbReference type="ChEBI" id="CHEBI:15378"/>
        <dbReference type="ChEBI" id="CHEBI:29985"/>
        <dbReference type="ChEBI" id="CHEBI:30616"/>
        <dbReference type="ChEBI" id="CHEBI:43474"/>
        <dbReference type="ChEBI" id="CHEBI:58359"/>
        <dbReference type="ChEBI" id="CHEBI:78520"/>
        <dbReference type="ChEBI" id="CHEBI:78521"/>
        <dbReference type="ChEBI" id="CHEBI:456216"/>
        <dbReference type="EC" id="6.3.5.7"/>
    </reaction>
</comment>
<evidence type="ECO:0000313" key="12">
    <source>
        <dbReference type="EMBL" id="MFG6486662.1"/>
    </source>
</evidence>
<gene>
    <name evidence="10 12" type="primary">gatA</name>
    <name evidence="12" type="ORF">ACG04R_08275</name>
</gene>
<feature type="active site" description="Charge relay system" evidence="10">
    <location>
        <position position="78"/>
    </location>
</feature>
<evidence type="ECO:0000256" key="7">
    <source>
        <dbReference type="ARBA" id="ARBA00022840"/>
    </source>
</evidence>
<dbReference type="PROSITE" id="PS00571">
    <property type="entry name" value="AMIDASES"/>
    <property type="match status" value="1"/>
</dbReference>
<dbReference type="Gene3D" id="3.90.1300.10">
    <property type="entry name" value="Amidase signature (AS) domain"/>
    <property type="match status" value="1"/>
</dbReference>
<evidence type="ECO:0000256" key="4">
    <source>
        <dbReference type="ARBA" id="ARBA00014428"/>
    </source>
</evidence>
<name>A0ABW7H9R4_9BURK</name>
<dbReference type="PANTHER" id="PTHR11895">
    <property type="entry name" value="TRANSAMIDASE"/>
    <property type="match status" value="1"/>
</dbReference>
<dbReference type="InterPro" id="IPR004412">
    <property type="entry name" value="GatA"/>
</dbReference>
<dbReference type="Pfam" id="PF01425">
    <property type="entry name" value="Amidase"/>
    <property type="match status" value="1"/>
</dbReference>
<dbReference type="HAMAP" id="MF_00120">
    <property type="entry name" value="GatA"/>
    <property type="match status" value="1"/>
</dbReference>
<dbReference type="EC" id="6.3.5.7" evidence="3 10"/>
<evidence type="ECO:0000256" key="10">
    <source>
        <dbReference type="HAMAP-Rule" id="MF_00120"/>
    </source>
</evidence>
<comment type="caution">
    <text evidence="12">The sequence shown here is derived from an EMBL/GenBank/DDBJ whole genome shotgun (WGS) entry which is preliminary data.</text>
</comment>